<dbReference type="InterPro" id="IPR004031">
    <property type="entry name" value="PMP22/EMP/MP20/Claudin"/>
</dbReference>
<feature type="compositionally biased region" description="Acidic residues" evidence="5">
    <location>
        <begin position="754"/>
        <end position="763"/>
    </location>
</feature>
<evidence type="ECO:0000256" key="6">
    <source>
        <dbReference type="SAM" id="Phobius"/>
    </source>
</evidence>
<feature type="region of interest" description="Disordered" evidence="5">
    <location>
        <begin position="52"/>
        <end position="104"/>
    </location>
</feature>
<keyword evidence="8" id="KW-1185">Reference proteome</keyword>
<dbReference type="GO" id="GO:0032281">
    <property type="term" value="C:AMPA glutamate receptor complex"/>
    <property type="evidence" value="ECO:0007669"/>
    <property type="project" value="TreeGrafter"/>
</dbReference>
<feature type="transmembrane region" description="Helical" evidence="6">
    <location>
        <begin position="230"/>
        <end position="251"/>
    </location>
</feature>
<comment type="subcellular location">
    <subcellularLocation>
        <location evidence="1">Membrane</location>
        <topology evidence="1">Multi-pass membrane protein</topology>
    </subcellularLocation>
</comment>
<reference evidence="7" key="3">
    <citation type="submission" date="2025-05" db="UniProtKB">
        <authorList>
            <consortium name="EnsemblMetazoa"/>
        </authorList>
    </citation>
    <scope>IDENTIFICATION</scope>
</reference>
<feature type="compositionally biased region" description="Low complexity" evidence="5">
    <location>
        <begin position="184"/>
        <end position="207"/>
    </location>
</feature>
<feature type="transmembrane region" description="Helical" evidence="6">
    <location>
        <begin position="337"/>
        <end position="357"/>
    </location>
</feature>
<feature type="region of interest" description="Disordered" evidence="5">
    <location>
        <begin position="483"/>
        <end position="512"/>
    </location>
</feature>
<evidence type="ECO:0000313" key="9">
    <source>
        <dbReference type="RefSeq" id="XP_016988621.1"/>
    </source>
</evidence>
<dbReference type="GO" id="GO:0019226">
    <property type="term" value="P:transmission of nerve impulse"/>
    <property type="evidence" value="ECO:0007669"/>
    <property type="project" value="TreeGrafter"/>
</dbReference>
<protein>
    <submittedName>
        <fullName evidence="9">Uncharacterized protein LOC108051145</fullName>
    </submittedName>
</protein>
<feature type="transmembrane region" description="Helical" evidence="6">
    <location>
        <begin position="417"/>
        <end position="439"/>
    </location>
</feature>
<dbReference type="RefSeq" id="XP_016988621.1">
    <property type="nucleotide sequence ID" value="XM_017133132.1"/>
</dbReference>
<dbReference type="GO" id="GO:0005245">
    <property type="term" value="F:voltage-gated calcium channel activity"/>
    <property type="evidence" value="ECO:0007669"/>
    <property type="project" value="TreeGrafter"/>
</dbReference>
<dbReference type="AlphaFoldDB" id="A0A6P4FTX8"/>
<dbReference type="GO" id="GO:0098839">
    <property type="term" value="C:postsynaptic density membrane"/>
    <property type="evidence" value="ECO:0007669"/>
    <property type="project" value="TreeGrafter"/>
</dbReference>
<feature type="transmembrane region" description="Helical" evidence="6">
    <location>
        <begin position="363"/>
        <end position="389"/>
    </location>
</feature>
<evidence type="ECO:0000256" key="2">
    <source>
        <dbReference type="ARBA" id="ARBA00022692"/>
    </source>
</evidence>
<organism evidence="9">
    <name type="scientific">Drosophila rhopaloa</name>
    <name type="common">Fruit fly</name>
    <dbReference type="NCBI Taxonomy" id="1041015"/>
    <lineage>
        <taxon>Eukaryota</taxon>
        <taxon>Metazoa</taxon>
        <taxon>Ecdysozoa</taxon>
        <taxon>Arthropoda</taxon>
        <taxon>Hexapoda</taxon>
        <taxon>Insecta</taxon>
        <taxon>Pterygota</taxon>
        <taxon>Neoptera</taxon>
        <taxon>Endopterygota</taxon>
        <taxon>Diptera</taxon>
        <taxon>Brachycera</taxon>
        <taxon>Muscomorpha</taxon>
        <taxon>Ephydroidea</taxon>
        <taxon>Drosophilidae</taxon>
        <taxon>Drosophila</taxon>
        <taxon>Sophophora</taxon>
    </lineage>
</organism>
<gene>
    <name evidence="9" type="primary">LOC108051145</name>
    <name evidence="7" type="synonym">108051145</name>
</gene>
<dbReference type="GO" id="GO:0099590">
    <property type="term" value="P:neurotransmitter receptor internalization"/>
    <property type="evidence" value="ECO:0007669"/>
    <property type="project" value="TreeGrafter"/>
</dbReference>
<dbReference type="GeneID" id="108051145"/>
<feature type="region of interest" description="Disordered" evidence="5">
    <location>
        <begin position="671"/>
        <end position="714"/>
    </location>
</feature>
<dbReference type="GO" id="GO:0051968">
    <property type="term" value="P:positive regulation of synaptic transmission, glutamatergic"/>
    <property type="evidence" value="ECO:0007669"/>
    <property type="project" value="TreeGrafter"/>
</dbReference>
<dbReference type="Pfam" id="PF13903">
    <property type="entry name" value="Claudin_2"/>
    <property type="match status" value="1"/>
</dbReference>
<dbReference type="Proteomes" id="UP001652680">
    <property type="component" value="Unassembled WGS sequence"/>
</dbReference>
<feature type="compositionally biased region" description="Polar residues" evidence="5">
    <location>
        <begin position="690"/>
        <end position="708"/>
    </location>
</feature>
<feature type="region of interest" description="Disordered" evidence="5">
    <location>
        <begin position="753"/>
        <end position="792"/>
    </location>
</feature>
<dbReference type="GO" id="GO:0016247">
    <property type="term" value="F:channel regulator activity"/>
    <property type="evidence" value="ECO:0007669"/>
    <property type="project" value="TreeGrafter"/>
</dbReference>
<feature type="compositionally biased region" description="Low complexity" evidence="5">
    <location>
        <begin position="140"/>
        <end position="171"/>
    </location>
</feature>
<dbReference type="PANTHER" id="PTHR12107:SF0">
    <property type="entry name" value="STARGAZIN (MAMMALIAN CALCIUM CHANNEL) HOMOLOG"/>
    <property type="match status" value="1"/>
</dbReference>
<evidence type="ECO:0000313" key="8">
    <source>
        <dbReference type="Proteomes" id="UP001652680"/>
    </source>
</evidence>
<dbReference type="GO" id="GO:0098970">
    <property type="term" value="P:postsynaptic neurotransmitter receptor diffusion trapping"/>
    <property type="evidence" value="ECO:0007669"/>
    <property type="project" value="TreeGrafter"/>
</dbReference>
<feature type="compositionally biased region" description="Low complexity" evidence="5">
    <location>
        <begin position="936"/>
        <end position="948"/>
    </location>
</feature>
<evidence type="ECO:0000313" key="7">
    <source>
        <dbReference type="EnsemblMetazoa" id="XP_016988621.1"/>
    </source>
</evidence>
<evidence type="ECO:0000256" key="1">
    <source>
        <dbReference type="ARBA" id="ARBA00004141"/>
    </source>
</evidence>
<feature type="compositionally biased region" description="Gly residues" evidence="5">
    <location>
        <begin position="962"/>
        <end position="971"/>
    </location>
</feature>
<dbReference type="PANTHER" id="PTHR12107">
    <property type="entry name" value="VOLTAGE-DEPENDENT CALCIUM CHANNEL GAMMA SUBUNIT"/>
    <property type="match status" value="1"/>
</dbReference>
<feature type="region of interest" description="Disordered" evidence="5">
    <location>
        <begin position="140"/>
        <end position="214"/>
    </location>
</feature>
<keyword evidence="4 6" id="KW-0472">Membrane</keyword>
<feature type="region of interest" description="Disordered" evidence="5">
    <location>
        <begin position="536"/>
        <end position="556"/>
    </location>
</feature>
<reference evidence="9" key="2">
    <citation type="submission" date="2025-04" db="UniProtKB">
        <authorList>
            <consortium name="RefSeq"/>
        </authorList>
    </citation>
    <scope>IDENTIFICATION</scope>
</reference>
<evidence type="ECO:0000256" key="4">
    <source>
        <dbReference type="ARBA" id="ARBA00023136"/>
    </source>
</evidence>
<feature type="region of interest" description="Disordered" evidence="5">
    <location>
        <begin position="930"/>
        <end position="982"/>
    </location>
</feature>
<dbReference type="EnsemblMetazoa" id="XM_017133132.1">
    <property type="protein sequence ID" value="XP_016988621.1"/>
    <property type="gene ID" value="LOC108051145"/>
</dbReference>
<dbReference type="FunFam" id="1.20.140.150:FF:000057">
    <property type="entry name" value="GH12419p1"/>
    <property type="match status" value="1"/>
</dbReference>
<evidence type="ECO:0000256" key="3">
    <source>
        <dbReference type="ARBA" id="ARBA00022989"/>
    </source>
</evidence>
<feature type="compositionally biased region" description="Basic and acidic residues" evidence="5">
    <location>
        <begin position="770"/>
        <end position="782"/>
    </location>
</feature>
<reference evidence="8" key="1">
    <citation type="journal article" date="2021" name="Elife">
        <title>Highly contiguous assemblies of 101 drosophilid genomes.</title>
        <authorList>
            <person name="Kim B.Y."/>
            <person name="Wang J.R."/>
            <person name="Miller D.E."/>
            <person name="Barmina O."/>
            <person name="Delaney E."/>
            <person name="Thompson A."/>
            <person name="Comeault A.A."/>
            <person name="Peede D."/>
            <person name="D'Agostino E.R."/>
            <person name="Pelaez J."/>
            <person name="Aguilar J.M."/>
            <person name="Haji D."/>
            <person name="Matsunaga T."/>
            <person name="Armstrong E.E."/>
            <person name="Zych M."/>
            <person name="Ogawa Y."/>
            <person name="Stamenkovic-Radak M."/>
            <person name="Jelic M."/>
            <person name="Veselinovic M.S."/>
            <person name="Tanaskovic M."/>
            <person name="Eric P."/>
            <person name="Gao J.J."/>
            <person name="Katoh T.K."/>
            <person name="Toda M.J."/>
            <person name="Watabe H."/>
            <person name="Watada M."/>
            <person name="Davis J.S."/>
            <person name="Moyle L.C."/>
            <person name="Manoli G."/>
            <person name="Bertolini E."/>
            <person name="Kostal V."/>
            <person name="Hawley R.S."/>
            <person name="Takahashi A."/>
            <person name="Jones C.D."/>
            <person name="Price D.K."/>
            <person name="Whiteman N."/>
            <person name="Kopp A."/>
            <person name="Matute D.R."/>
            <person name="Petrov D.A."/>
        </authorList>
    </citation>
    <scope>NUCLEOTIDE SEQUENCE [LARGE SCALE GENOMIC DNA]</scope>
</reference>
<dbReference type="OrthoDB" id="9990458at2759"/>
<proteinExistence type="predicted"/>
<sequence length="1035" mass="114753">MRDYPSVPNVFRVASTHSINSENPYNNIRPANANCNTIERQPLAIHQLTTSASIEHSHPSQQQQKQQQQQQQLLRPQQQQQHQPHSPYATLPRGQRFAPQQHQQTGLINTISGSIPATGFGSLASSFSDLQLNNITSISNHTSNITSNHNNRRQQQQQQQQHRQQQQQQRQVASLSRHQTAKEVQQQHQQLQTQQQHVQRQQQHRLTGGVAGATDPQCDTSNITTINGSYLWLLTPVAASISVAIVIAALAGPQWLFTEEKLPNANYNGTANFNALDDGAYITKFTKSSLWILCTTLSGVDSYNCVKIDYFPNEGYQPDPHDSTAAIPYTVTKSCPIFLAAGVFLVISFIVFLIPTCSHQNNLYYFSAGILFIVSGLVMLIGLIAYISILKAEIGSKLRPRSTLQPALIKVSYGQSFFLFVFGFIITEFVGVLNIFLFINLQEIRYYSRLPCFSLAIINAKLKEGQHPLSDSYKRYKQPGTITASQEGLSSGGHQGRQGHQATHHPQPAAQPTHGILRSANARLHQVHDAARAHPGNAALMGHPGQTQTLPGACRKHPNAGSNLNLYLHNDLERRFYFEKPAVSKCNLHSRSFAKSLNELCTEASVSTGPVPVPVPFPAPVPPLPLPLPAPLPLPLPLPNPDPNPLPAPALFADLPQEFPLTRSVSTATEIYPGATGAPPSSQMKRKQQRNMATNTNTKISNHPPSKTQLEDQPRLCGLKRGLRKTKDELFQEFCRRAGMRSKPKNIYYISGGEEAEEEEEEHQEQVQQAKREELQEVPHRDDDDDADGDDNGFLRLEEDHLYVVGDHAQLVVPRRSSMCVDSFGQPLRRLNSNLSLHTDGSYPGVGGYPGMRMPFPPPADLDQSRTLPRCFLRQSSDSLASQGFPSSASQQRFSQLMLNQQQQLQLQSQNRFVSSTLTLQQAAPKGQVQWPTAIPSSPSNYSNSYQQHPQPLYPTPTSAAGGTGQAGGSVSGPPKFQRGLAFDDPQRRTSFVSDAFDLDEIERERRRSHANLFGIGQNRDMTRDPYDIINGTAV</sequence>
<dbReference type="GO" id="GO:0098943">
    <property type="term" value="P:neurotransmitter receptor transport, postsynaptic endosome to lysosome"/>
    <property type="evidence" value="ECO:0007669"/>
    <property type="project" value="TreeGrafter"/>
</dbReference>
<dbReference type="InterPro" id="IPR051072">
    <property type="entry name" value="CACNG_subunit"/>
</dbReference>
<evidence type="ECO:0000256" key="5">
    <source>
        <dbReference type="SAM" id="MobiDB-lite"/>
    </source>
</evidence>
<dbReference type="Gene3D" id="1.20.140.150">
    <property type="match status" value="1"/>
</dbReference>
<keyword evidence="3 6" id="KW-1133">Transmembrane helix</keyword>
<keyword evidence="2 6" id="KW-0812">Transmembrane</keyword>
<feature type="compositionally biased region" description="Low complexity" evidence="5">
    <location>
        <begin position="59"/>
        <end position="87"/>
    </location>
</feature>
<accession>A0A6P4FTX8</accession>
<name>A0A6P4FTX8_DRORH</name>